<dbReference type="AlphaFoldDB" id="A0A364K4T2"/>
<reference evidence="1 2" key="2">
    <citation type="submission" date="2018-06" db="EMBL/GenBank/DDBJ databases">
        <authorList>
            <person name="Zhirakovskaya E."/>
        </authorList>
    </citation>
    <scope>NUCLEOTIDE SEQUENCE [LARGE SCALE GENOMIC DNA]</scope>
    <source>
        <strain evidence="1 2">FBKL4.011</strain>
    </source>
</reference>
<evidence type="ECO:0008006" key="3">
    <source>
        <dbReference type="Google" id="ProtNLM"/>
    </source>
</evidence>
<dbReference type="OrthoDB" id="7869153at2"/>
<keyword evidence="2" id="KW-1185">Reference proteome</keyword>
<sequence length="244" mass="28080">MSVISKMNNAKLLAKNPLLTPHIPTIERLSQYHLKNMLRSFPTIYLKPDNSCQGKGIMRITRHPNGSYLLQIKNEPLKWIYTKVFPLWQKILQLKMKRSYVIQQGIDSFTFEGKLFDIRVHMIRTNNEWIIGGIIGRIAPKDSIVTNAYSGGISKKITPLLTEDLKLDPTQAQQIIHSLSTISIEAAQTISHSYPKWSEFGLDIGIDSDKHLWLYEINIKPGLLVFKTDKKTYENILKLREYAT</sequence>
<dbReference type="SUPFAM" id="SSF56059">
    <property type="entry name" value="Glutathione synthetase ATP-binding domain-like"/>
    <property type="match status" value="1"/>
</dbReference>
<comment type="caution">
    <text evidence="1">The sequence shown here is derived from an EMBL/GenBank/DDBJ whole genome shotgun (WGS) entry which is preliminary data.</text>
</comment>
<organism evidence="1 2">
    <name type="scientific">Thermoflavimicrobium daqui</name>
    <dbReference type="NCBI Taxonomy" id="2137476"/>
    <lineage>
        <taxon>Bacteria</taxon>
        <taxon>Bacillati</taxon>
        <taxon>Bacillota</taxon>
        <taxon>Bacilli</taxon>
        <taxon>Bacillales</taxon>
        <taxon>Thermoactinomycetaceae</taxon>
        <taxon>Thermoflavimicrobium</taxon>
    </lineage>
</organism>
<reference evidence="1 2" key="1">
    <citation type="submission" date="2018-06" db="EMBL/GenBank/DDBJ databases">
        <title>Thermoflavimicrobium daqus sp. nov., a thermophilic microbe isolated from Moutai-flavour Daqu.</title>
        <authorList>
            <person name="Wang X."/>
            <person name="Zhou H."/>
        </authorList>
    </citation>
    <scope>NUCLEOTIDE SEQUENCE [LARGE SCALE GENOMIC DNA]</scope>
    <source>
        <strain evidence="1 2">FBKL4.011</strain>
    </source>
</reference>
<dbReference type="RefSeq" id="WP_113658745.1">
    <property type="nucleotide sequence ID" value="NZ_KZ845666.1"/>
</dbReference>
<evidence type="ECO:0000313" key="1">
    <source>
        <dbReference type="EMBL" id="RAL24375.1"/>
    </source>
</evidence>
<gene>
    <name evidence="1" type="ORF">DL897_08595</name>
</gene>
<evidence type="ECO:0000313" key="2">
    <source>
        <dbReference type="Proteomes" id="UP000251213"/>
    </source>
</evidence>
<proteinExistence type="predicted"/>
<accession>A0A364K4T2</accession>
<dbReference type="InterPro" id="IPR026838">
    <property type="entry name" value="YheC/D"/>
</dbReference>
<dbReference type="Gene3D" id="3.30.470.20">
    <property type="entry name" value="ATP-grasp fold, B domain"/>
    <property type="match status" value="1"/>
</dbReference>
<protein>
    <recommendedName>
        <fullName evidence="3">YheC/D like ATP-grasp</fullName>
    </recommendedName>
</protein>
<dbReference type="EMBL" id="QJKK01000004">
    <property type="protein sequence ID" value="RAL24375.1"/>
    <property type="molecule type" value="Genomic_DNA"/>
</dbReference>
<dbReference type="Pfam" id="PF14398">
    <property type="entry name" value="ATPgrasp_YheCD"/>
    <property type="match status" value="1"/>
</dbReference>
<dbReference type="Proteomes" id="UP000251213">
    <property type="component" value="Unassembled WGS sequence"/>
</dbReference>
<name>A0A364K4T2_9BACL</name>